<reference evidence="1 2" key="1">
    <citation type="journal article" date="2018" name="PLoS Pathog.">
        <title>Evolution of structural diversity of trichothecenes, a family of toxins produced by plant pathogenic and entomopathogenic fungi.</title>
        <authorList>
            <person name="Proctor R.H."/>
            <person name="McCormick S.P."/>
            <person name="Kim H.S."/>
            <person name="Cardoza R.E."/>
            <person name="Stanley A.M."/>
            <person name="Lindo L."/>
            <person name="Kelly A."/>
            <person name="Brown D.W."/>
            <person name="Lee T."/>
            <person name="Vaughan M.M."/>
            <person name="Alexander N.J."/>
            <person name="Busman M."/>
            <person name="Gutierrez S."/>
        </authorList>
    </citation>
    <scope>NUCLEOTIDE SEQUENCE [LARGE SCALE GENOMIC DNA]</scope>
    <source>
        <strain evidence="1 2">NRRL 20695</strain>
    </source>
</reference>
<dbReference type="EMBL" id="PXOG01000145">
    <property type="protein sequence ID" value="RGP72912.1"/>
    <property type="molecule type" value="Genomic_DNA"/>
</dbReference>
<comment type="caution">
    <text evidence="1">The sequence shown here is derived from an EMBL/GenBank/DDBJ whole genome shotgun (WGS) entry which is preliminary data.</text>
</comment>
<proteinExistence type="predicted"/>
<protein>
    <submittedName>
        <fullName evidence="1">Uncharacterized protein</fullName>
    </submittedName>
</protein>
<gene>
    <name evidence="1" type="ORF">FLONG3_6550</name>
</gene>
<evidence type="ECO:0000313" key="2">
    <source>
        <dbReference type="Proteomes" id="UP000266234"/>
    </source>
</evidence>
<dbReference type="Proteomes" id="UP000266234">
    <property type="component" value="Unassembled WGS sequence"/>
</dbReference>
<keyword evidence="2" id="KW-1185">Reference proteome</keyword>
<sequence>MFAKTPPRVSLLGLPMELREQIYHAYFEVEGGYVHDGVTDTLVQSNGDPIDIALRYTCCSIAHETKDLPFRINSVKFSAVCRDDWQEMANAFGWIRCYHGYLQKELLLYMKHYITPDMYHPSNSQYLDYMPSIGETIDHLVGTEPPDGKHHHLQPFKEQWQRVSRPSGLGDSGFDASQLVRKFGDTNIILDRTIEYLLRILAKRHPDQFTQAVDIILPGWTDSHPSVDILDLTFNPWDIPSTLEVITMARALLLEGEFDRFTAWETLASTDNYDPRNIDPRYTGTRYQYRKMAFFSASAVAIRFVNQINKQQRLSMRRIILNEDRPAVSQHMCHAIGLIPFCKEDTKLHVEHCWNLWSTLLLGTMNRSTFSVARNFE</sequence>
<accession>A0A395SLI1</accession>
<name>A0A395SLI1_9HYPO</name>
<dbReference type="AlphaFoldDB" id="A0A395SLI1"/>
<evidence type="ECO:0000313" key="1">
    <source>
        <dbReference type="EMBL" id="RGP72912.1"/>
    </source>
</evidence>
<dbReference type="OrthoDB" id="5062850at2759"/>
<organism evidence="1 2">
    <name type="scientific">Fusarium longipes</name>
    <dbReference type="NCBI Taxonomy" id="694270"/>
    <lineage>
        <taxon>Eukaryota</taxon>
        <taxon>Fungi</taxon>
        <taxon>Dikarya</taxon>
        <taxon>Ascomycota</taxon>
        <taxon>Pezizomycotina</taxon>
        <taxon>Sordariomycetes</taxon>
        <taxon>Hypocreomycetidae</taxon>
        <taxon>Hypocreales</taxon>
        <taxon>Nectriaceae</taxon>
        <taxon>Fusarium</taxon>
    </lineage>
</organism>